<accession>E9HK54</accession>
<keyword evidence="5 6" id="KW-0238">DNA-binding</keyword>
<keyword evidence="4" id="KW-0862">Zinc</keyword>
<evidence type="ECO:0000313" key="10">
    <source>
        <dbReference type="Proteomes" id="UP000000305"/>
    </source>
</evidence>
<dbReference type="EMBL" id="GL732667">
    <property type="protein sequence ID" value="EFX67822.1"/>
    <property type="molecule type" value="Genomic_DNA"/>
</dbReference>
<dbReference type="InterPro" id="IPR038441">
    <property type="entry name" value="THAP_Znf_sf"/>
</dbReference>
<evidence type="ECO:0000256" key="3">
    <source>
        <dbReference type="ARBA" id="ARBA00022771"/>
    </source>
</evidence>
<dbReference type="OrthoDB" id="6595763at2759"/>
<dbReference type="PROSITE" id="PS50950">
    <property type="entry name" value="ZF_THAP"/>
    <property type="match status" value="1"/>
</dbReference>
<dbReference type="STRING" id="6669.E9HK54"/>
<dbReference type="PhylomeDB" id="E9HK54"/>
<dbReference type="SMART" id="SM00692">
    <property type="entry name" value="DM3"/>
    <property type="match status" value="1"/>
</dbReference>
<protein>
    <recommendedName>
        <fullName evidence="8">THAP-type domain-containing protein</fullName>
    </recommendedName>
</protein>
<proteinExistence type="inferred from homology"/>
<keyword evidence="3 6" id="KW-0863">Zinc-finger</keyword>
<dbReference type="Proteomes" id="UP000000305">
    <property type="component" value="Unassembled WGS sequence"/>
</dbReference>
<feature type="coiled-coil region" evidence="7">
    <location>
        <begin position="341"/>
        <end position="385"/>
    </location>
</feature>
<dbReference type="AlphaFoldDB" id="E9HK54"/>
<evidence type="ECO:0000256" key="5">
    <source>
        <dbReference type="ARBA" id="ARBA00023125"/>
    </source>
</evidence>
<keyword evidence="10" id="KW-1185">Reference proteome</keyword>
<organism evidence="9 10">
    <name type="scientific">Daphnia pulex</name>
    <name type="common">Water flea</name>
    <dbReference type="NCBI Taxonomy" id="6669"/>
    <lineage>
        <taxon>Eukaryota</taxon>
        <taxon>Metazoa</taxon>
        <taxon>Ecdysozoa</taxon>
        <taxon>Arthropoda</taxon>
        <taxon>Crustacea</taxon>
        <taxon>Branchiopoda</taxon>
        <taxon>Diplostraca</taxon>
        <taxon>Cladocera</taxon>
        <taxon>Anomopoda</taxon>
        <taxon>Daphniidae</taxon>
        <taxon>Daphnia</taxon>
    </lineage>
</organism>
<dbReference type="Pfam" id="PF05485">
    <property type="entry name" value="THAP"/>
    <property type="match status" value="1"/>
</dbReference>
<gene>
    <name evidence="9" type="ORF">DAPPUDRAFT_330630</name>
</gene>
<keyword evidence="7" id="KW-0175">Coiled coil</keyword>
<dbReference type="SUPFAM" id="SSF57716">
    <property type="entry name" value="Glucocorticoid receptor-like (DNA-binding domain)"/>
    <property type="match status" value="1"/>
</dbReference>
<evidence type="ECO:0000256" key="1">
    <source>
        <dbReference type="ARBA" id="ARBA00010236"/>
    </source>
</evidence>
<dbReference type="eggNOG" id="KOG4157">
    <property type="taxonomic scope" value="Eukaryota"/>
</dbReference>
<evidence type="ECO:0000256" key="4">
    <source>
        <dbReference type="ARBA" id="ARBA00022833"/>
    </source>
</evidence>
<dbReference type="Gene3D" id="6.20.210.20">
    <property type="entry name" value="THAP domain"/>
    <property type="match status" value="1"/>
</dbReference>
<feature type="domain" description="THAP-type" evidence="8">
    <location>
        <begin position="1"/>
        <end position="89"/>
    </location>
</feature>
<dbReference type="Gene3D" id="3.40.50.300">
    <property type="entry name" value="P-loop containing nucleotide triphosphate hydrolases"/>
    <property type="match status" value="1"/>
</dbReference>
<name>E9HK54_DAPPU</name>
<sequence length="653" mass="74522">MVKCFVVGCKTGYKSNKEKVGCFKVPKDEKLLTLWQKLIPRGDKTLSSNDHVCSKHFKEEYIIKTKTILDQAYPLKIWKLTAQAVPTLNLWNNGEQETKMRNSKSKKNIDVEQWKKTLESHYISPQPLQLPDNHKIVELANSVDKLAADVEMADPQPENDNKDSANEPIIIEQVVQPVIEAVDNAMFDPTKAKLPSSWRWCSGCEHYQEDDPTANNITAVRFGVVNNTKVILKMITIAGEEVSYTINGALIKPPEFLPKSIGKVEELTDLLSRFDSANICGGFKFDVGKALSPSLKKATVKEYGERRSKLCIRILLKGSTCYRCQHLNNLAVGESLKPNKMDGLLERSQTLTNENRLLKRKLDRKERLIKELKQEIKDSRKLTANCQIPSRARINRYRVTVDKKFAKNFTRPKWALTSFPGSGVTWTRQLIEGVTGIYTGTVYGPDEPSIIDGKHYGNQADFNCGCTILIKDHGYPETYPFLGSSSVYENRGILLLRNPIEALFTSAHYLWSDNKQKGTVSPDLFKGPKWDDYVSNATIEWAEHADRWIQNIRNGTVIFYEKLLLEDTEAELNRLFRAINFMPIDPERMRCTLSHKSRSDLKRTKKPTAPLTSKHYSKLMSSIERVQVSLRRKGWPLLPLHLYNLEKIGKDED</sequence>
<dbReference type="InterPro" id="IPR006612">
    <property type="entry name" value="THAP_Znf"/>
</dbReference>
<comment type="similarity">
    <text evidence="1">Belongs to the WSCD family.</text>
</comment>
<dbReference type="PANTHER" id="PTHR45964:SF9">
    <property type="entry name" value="SULFOTRANSFERASE"/>
    <property type="match status" value="1"/>
</dbReference>
<evidence type="ECO:0000256" key="7">
    <source>
        <dbReference type="SAM" id="Coils"/>
    </source>
</evidence>
<evidence type="ECO:0000256" key="2">
    <source>
        <dbReference type="ARBA" id="ARBA00022723"/>
    </source>
</evidence>
<dbReference type="InterPro" id="IPR027417">
    <property type="entry name" value="P-loop_NTPase"/>
</dbReference>
<dbReference type="PANTHER" id="PTHR45964">
    <property type="entry name" value="WSCD FAMILY MEMBER CG9164"/>
    <property type="match status" value="1"/>
</dbReference>
<dbReference type="InterPro" id="IPR051589">
    <property type="entry name" value="Sialate-O-sulfotransferase"/>
</dbReference>
<evidence type="ECO:0000259" key="8">
    <source>
        <dbReference type="PROSITE" id="PS50950"/>
    </source>
</evidence>
<dbReference type="GO" id="GO:0003677">
    <property type="term" value="F:DNA binding"/>
    <property type="evidence" value="ECO:0007669"/>
    <property type="project" value="UniProtKB-UniRule"/>
</dbReference>
<evidence type="ECO:0000313" key="9">
    <source>
        <dbReference type="EMBL" id="EFX67822.1"/>
    </source>
</evidence>
<dbReference type="SUPFAM" id="SSF52540">
    <property type="entry name" value="P-loop containing nucleoside triphosphate hydrolases"/>
    <property type="match status" value="1"/>
</dbReference>
<dbReference type="GO" id="GO:0008270">
    <property type="term" value="F:zinc ion binding"/>
    <property type="evidence" value="ECO:0007669"/>
    <property type="project" value="UniProtKB-KW"/>
</dbReference>
<dbReference type="SMART" id="SM00980">
    <property type="entry name" value="THAP"/>
    <property type="match status" value="1"/>
</dbReference>
<dbReference type="InParanoid" id="E9HK54"/>
<dbReference type="HOGENOM" id="CLU_419941_0_0_1"/>
<evidence type="ECO:0000256" key="6">
    <source>
        <dbReference type="PROSITE-ProRule" id="PRU00309"/>
    </source>
</evidence>
<keyword evidence="2" id="KW-0479">Metal-binding</keyword>
<reference evidence="9 10" key="1">
    <citation type="journal article" date="2011" name="Science">
        <title>The ecoresponsive genome of Daphnia pulex.</title>
        <authorList>
            <person name="Colbourne J.K."/>
            <person name="Pfrender M.E."/>
            <person name="Gilbert D."/>
            <person name="Thomas W.K."/>
            <person name="Tucker A."/>
            <person name="Oakley T.H."/>
            <person name="Tokishita S."/>
            <person name="Aerts A."/>
            <person name="Arnold G.J."/>
            <person name="Basu M.K."/>
            <person name="Bauer D.J."/>
            <person name="Caceres C.E."/>
            <person name="Carmel L."/>
            <person name="Casola C."/>
            <person name="Choi J.H."/>
            <person name="Detter J.C."/>
            <person name="Dong Q."/>
            <person name="Dusheyko S."/>
            <person name="Eads B.D."/>
            <person name="Frohlich T."/>
            <person name="Geiler-Samerotte K.A."/>
            <person name="Gerlach D."/>
            <person name="Hatcher P."/>
            <person name="Jogdeo S."/>
            <person name="Krijgsveld J."/>
            <person name="Kriventseva E.V."/>
            <person name="Kultz D."/>
            <person name="Laforsch C."/>
            <person name="Lindquist E."/>
            <person name="Lopez J."/>
            <person name="Manak J.R."/>
            <person name="Muller J."/>
            <person name="Pangilinan J."/>
            <person name="Patwardhan R.P."/>
            <person name="Pitluck S."/>
            <person name="Pritham E.J."/>
            <person name="Rechtsteiner A."/>
            <person name="Rho M."/>
            <person name="Rogozin I.B."/>
            <person name="Sakarya O."/>
            <person name="Salamov A."/>
            <person name="Schaack S."/>
            <person name="Shapiro H."/>
            <person name="Shiga Y."/>
            <person name="Skalitzky C."/>
            <person name="Smith Z."/>
            <person name="Souvorov A."/>
            <person name="Sung W."/>
            <person name="Tang Z."/>
            <person name="Tsuchiya D."/>
            <person name="Tu H."/>
            <person name="Vos H."/>
            <person name="Wang M."/>
            <person name="Wolf Y.I."/>
            <person name="Yamagata H."/>
            <person name="Yamada T."/>
            <person name="Ye Y."/>
            <person name="Shaw J.R."/>
            <person name="Andrews J."/>
            <person name="Crease T.J."/>
            <person name="Tang H."/>
            <person name="Lucas S.M."/>
            <person name="Robertson H.M."/>
            <person name="Bork P."/>
            <person name="Koonin E.V."/>
            <person name="Zdobnov E.M."/>
            <person name="Grigoriev I.V."/>
            <person name="Lynch M."/>
            <person name="Boore J.L."/>
        </authorList>
    </citation>
    <scope>NUCLEOTIDE SEQUENCE [LARGE SCALE GENOMIC DNA]</scope>
</reference>
<dbReference type="KEGG" id="dpx:DAPPUDRAFT_330630"/>